<sequence length="87" mass="9537">MMKKLLVLGALAMLGFVTFGLLTTNSSSASAETEGKVVLFGKVDFSDDEEQDTDEGREEVATESDDASWLENFITTHKTPFSKTIKK</sequence>
<evidence type="ECO:0000313" key="3">
    <source>
        <dbReference type="Proteomes" id="UP000072618"/>
    </source>
</evidence>
<dbReference type="AlphaFoldDB" id="A0A0Z8DBR1"/>
<gene>
    <name evidence="2" type="ORF">ERS132394_00443</name>
</gene>
<dbReference type="RefSeq" id="WP_044674328.1">
    <property type="nucleotide sequence ID" value="NZ_CEFF01000272.1"/>
</dbReference>
<accession>A0A0Z8DBR1</accession>
<reference evidence="2 3" key="1">
    <citation type="submission" date="2016-02" db="EMBL/GenBank/DDBJ databases">
        <authorList>
            <consortium name="Pathogen Informatics"/>
        </authorList>
    </citation>
    <scope>NUCLEOTIDE SEQUENCE [LARGE SCALE GENOMIC DNA]</scope>
    <source>
        <strain evidence="2 3">LSS32</strain>
    </source>
</reference>
<evidence type="ECO:0000313" key="2">
    <source>
        <dbReference type="EMBL" id="CYU40933.1"/>
    </source>
</evidence>
<name>A0A0Z8DBR1_STRSU</name>
<dbReference type="EMBL" id="FIGJ01000004">
    <property type="protein sequence ID" value="CYU40933.1"/>
    <property type="molecule type" value="Genomic_DNA"/>
</dbReference>
<keyword evidence="1" id="KW-0732">Signal</keyword>
<evidence type="ECO:0000256" key="1">
    <source>
        <dbReference type="SAM" id="SignalP"/>
    </source>
</evidence>
<feature type="chain" id="PRO_5039471253" evidence="1">
    <location>
        <begin position="30"/>
        <end position="87"/>
    </location>
</feature>
<feature type="signal peptide" evidence="1">
    <location>
        <begin position="1"/>
        <end position="29"/>
    </location>
</feature>
<proteinExistence type="predicted"/>
<dbReference type="Proteomes" id="UP000072618">
    <property type="component" value="Unassembled WGS sequence"/>
</dbReference>
<organism evidence="2 3">
    <name type="scientific">Streptococcus suis</name>
    <dbReference type="NCBI Taxonomy" id="1307"/>
    <lineage>
        <taxon>Bacteria</taxon>
        <taxon>Bacillati</taxon>
        <taxon>Bacillota</taxon>
        <taxon>Bacilli</taxon>
        <taxon>Lactobacillales</taxon>
        <taxon>Streptococcaceae</taxon>
        <taxon>Streptococcus</taxon>
    </lineage>
</organism>
<protein>
    <submittedName>
        <fullName evidence="2">Uncharacterized protein</fullName>
    </submittedName>
</protein>